<dbReference type="PROSITE" id="PS51257">
    <property type="entry name" value="PROKAR_LIPOPROTEIN"/>
    <property type="match status" value="1"/>
</dbReference>
<protein>
    <submittedName>
        <fullName evidence="8">Membrane-bound lysozyme inhibitor of c-type lysozyme MliC</fullName>
    </submittedName>
</protein>
<accession>A0A562LAC5</accession>
<evidence type="ECO:0000256" key="6">
    <source>
        <dbReference type="SAM" id="SignalP"/>
    </source>
</evidence>
<feature type="signal peptide" evidence="6">
    <location>
        <begin position="1"/>
        <end position="22"/>
    </location>
</feature>
<dbReference type="Proteomes" id="UP000315167">
    <property type="component" value="Unassembled WGS sequence"/>
</dbReference>
<proteinExistence type="predicted"/>
<evidence type="ECO:0000256" key="4">
    <source>
        <dbReference type="ARBA" id="ARBA00023288"/>
    </source>
</evidence>
<evidence type="ECO:0000256" key="1">
    <source>
        <dbReference type="ARBA" id="ARBA00022729"/>
    </source>
</evidence>
<feature type="domain" description="C-type lysozyme inhibitor" evidence="7">
    <location>
        <begin position="62"/>
        <end position="122"/>
    </location>
</feature>
<dbReference type="InterPro" id="IPR018660">
    <property type="entry name" value="MliC"/>
</dbReference>
<dbReference type="EMBL" id="VLKN01000002">
    <property type="protein sequence ID" value="TWI04558.1"/>
    <property type="molecule type" value="Genomic_DNA"/>
</dbReference>
<evidence type="ECO:0000313" key="9">
    <source>
        <dbReference type="Proteomes" id="UP000315167"/>
    </source>
</evidence>
<dbReference type="AlphaFoldDB" id="A0A562LAC5"/>
<evidence type="ECO:0000256" key="5">
    <source>
        <dbReference type="SAM" id="MobiDB-lite"/>
    </source>
</evidence>
<keyword evidence="1 6" id="KW-0732">Signal</keyword>
<dbReference type="Gene3D" id="2.40.128.200">
    <property type="match status" value="1"/>
</dbReference>
<keyword evidence="2" id="KW-0472">Membrane</keyword>
<name>A0A562LAC5_9GAMM</name>
<dbReference type="RefSeq" id="WP_144898248.1">
    <property type="nucleotide sequence ID" value="NZ_VLKN01000002.1"/>
</dbReference>
<dbReference type="SUPFAM" id="SSF141488">
    <property type="entry name" value="YdhA-like"/>
    <property type="match status" value="1"/>
</dbReference>
<reference evidence="8 9" key="1">
    <citation type="journal article" date="2015" name="Stand. Genomic Sci.">
        <title>Genomic Encyclopedia of Bacterial and Archaeal Type Strains, Phase III: the genomes of soil and plant-associated and newly described type strains.</title>
        <authorList>
            <person name="Whitman W.B."/>
            <person name="Woyke T."/>
            <person name="Klenk H.P."/>
            <person name="Zhou Y."/>
            <person name="Lilburn T.G."/>
            <person name="Beck B.J."/>
            <person name="De Vos P."/>
            <person name="Vandamme P."/>
            <person name="Eisen J.A."/>
            <person name="Garrity G."/>
            <person name="Hugenholtz P."/>
            <person name="Kyrpides N.C."/>
        </authorList>
    </citation>
    <scope>NUCLEOTIDE SEQUENCE [LARGE SCALE GENOMIC DNA]</scope>
    <source>
        <strain evidence="8 9">CGMCC 1.10821</strain>
    </source>
</reference>
<keyword evidence="3" id="KW-0564">Palmitate</keyword>
<gene>
    <name evidence="8" type="ORF">IP90_00691</name>
</gene>
<feature type="chain" id="PRO_5022229303" evidence="6">
    <location>
        <begin position="23"/>
        <end position="242"/>
    </location>
</feature>
<evidence type="ECO:0000256" key="2">
    <source>
        <dbReference type="ARBA" id="ARBA00023136"/>
    </source>
</evidence>
<dbReference type="InterPro" id="IPR036328">
    <property type="entry name" value="MliC_sf"/>
</dbReference>
<organism evidence="8 9">
    <name type="scientific">Luteimonas cucumeris</name>
    <dbReference type="NCBI Taxonomy" id="985012"/>
    <lineage>
        <taxon>Bacteria</taxon>
        <taxon>Pseudomonadati</taxon>
        <taxon>Pseudomonadota</taxon>
        <taxon>Gammaproteobacteria</taxon>
        <taxon>Lysobacterales</taxon>
        <taxon>Lysobacteraceae</taxon>
        <taxon>Luteimonas</taxon>
    </lineage>
</organism>
<evidence type="ECO:0000256" key="3">
    <source>
        <dbReference type="ARBA" id="ARBA00023139"/>
    </source>
</evidence>
<evidence type="ECO:0000313" key="8">
    <source>
        <dbReference type="EMBL" id="TWI04558.1"/>
    </source>
</evidence>
<evidence type="ECO:0000259" key="7">
    <source>
        <dbReference type="Pfam" id="PF09864"/>
    </source>
</evidence>
<sequence length="242" mass="25582">MNTTRATSGLLFAILSAASLIACQPATEQADAPAAHVPEDFPPRAGNAATTPPEPASTQTRWRCDELLVATTHHDDIVELFFSGRTLQMPIAVSASGARYADDQGNEFWSKGDTAMLTLAGAPKRDCAVTQDTSPWEDARKRGITFRAVGNEPGWWVEVGSGDSPPLTAALDFGQRRIEVAQSQGISSTPGFGGKTADGTDVVLRIQDKPCADVMSGEQFEAGAELSVGDQVYRGCGARLGK</sequence>
<feature type="region of interest" description="Disordered" evidence="5">
    <location>
        <begin position="31"/>
        <end position="59"/>
    </location>
</feature>
<dbReference type="OrthoDB" id="5348860at2"/>
<keyword evidence="9" id="KW-1185">Reference proteome</keyword>
<keyword evidence="4" id="KW-0449">Lipoprotein</keyword>
<dbReference type="Pfam" id="PF09864">
    <property type="entry name" value="MliC"/>
    <property type="match status" value="1"/>
</dbReference>
<comment type="caution">
    <text evidence="8">The sequence shown here is derived from an EMBL/GenBank/DDBJ whole genome shotgun (WGS) entry which is preliminary data.</text>
</comment>